<reference evidence="4" key="1">
    <citation type="submission" date="2025-08" db="UniProtKB">
        <authorList>
            <consortium name="Ensembl"/>
        </authorList>
    </citation>
    <scope>IDENTIFICATION</scope>
</reference>
<dbReference type="GO" id="GO:0005739">
    <property type="term" value="C:mitochondrion"/>
    <property type="evidence" value="ECO:0007669"/>
    <property type="project" value="InterPro"/>
</dbReference>
<dbReference type="PANTHER" id="PTHR15298">
    <property type="entry name" value="L-COA N-ACYLTRANSFERASE-RELATED"/>
    <property type="match status" value="1"/>
</dbReference>
<evidence type="ECO:0000256" key="1">
    <source>
        <dbReference type="RuleBase" id="RU368002"/>
    </source>
</evidence>
<proteinExistence type="inferred from homology"/>
<dbReference type="PANTHER" id="PTHR15298:SF13">
    <property type="entry name" value="GLYCINE N-ACYLTRANSFERASE-LIKE PROTEIN KEG1"/>
    <property type="match status" value="1"/>
</dbReference>
<protein>
    <recommendedName>
        <fullName evidence="1">Glycine N-acyltransferase-like protein</fullName>
        <ecNumber evidence="1">2.3.1.-</ecNumber>
    </recommendedName>
</protein>
<dbReference type="InterPro" id="IPR015938">
    <property type="entry name" value="Glycine_N-acyltransferase_N"/>
</dbReference>
<feature type="region of interest" description="Disordered" evidence="2">
    <location>
        <begin position="194"/>
        <end position="214"/>
    </location>
</feature>
<keyword evidence="1" id="KW-0808">Transferase</keyword>
<dbReference type="Ensembl" id="ENSNVIT00000027335.1">
    <property type="protein sequence ID" value="ENSNVIP00000023533.1"/>
    <property type="gene ID" value="ENSNVIG00000018292.1"/>
</dbReference>
<accession>A0A8C7EUA8</accession>
<dbReference type="GO" id="GO:0047961">
    <property type="term" value="F:glycine N-acyltransferase activity"/>
    <property type="evidence" value="ECO:0007669"/>
    <property type="project" value="InterPro"/>
</dbReference>
<comment type="similarity">
    <text evidence="1">Belongs to the glycine N-acyltransferase family.</text>
</comment>
<sequence length="214" mass="23867">MKVPINILLRGSQMLQMLEKSLRKKFPESLSLWDHLSHNQGNPFKLKALLDKIPDFNTLRSRSGEMTDNPDHYTSTYQRHSKKYQEFLGSSPMISHFPCVGSQSTLNEVIENVAAVKLGKLKQTQCVLCVISERAKKLVPSRMDAKNFAPAVANPSTWEWLRPFSTPAADFRLQCPVRGALPTLPLTASPWTSALHSGQGASDTNRQSSGWTAC</sequence>
<name>A0A8C7EUA8_NEOVI</name>
<dbReference type="GeneTree" id="ENSGT00950000183133"/>
<keyword evidence="5" id="KW-1185">Reference proteome</keyword>
<dbReference type="Proteomes" id="UP000694425">
    <property type="component" value="Unplaced"/>
</dbReference>
<evidence type="ECO:0000256" key="2">
    <source>
        <dbReference type="SAM" id="MobiDB-lite"/>
    </source>
</evidence>
<organism evidence="4 5">
    <name type="scientific">Neovison vison</name>
    <name type="common">American mink</name>
    <name type="synonym">Mustela vison</name>
    <dbReference type="NCBI Taxonomy" id="452646"/>
    <lineage>
        <taxon>Eukaryota</taxon>
        <taxon>Metazoa</taxon>
        <taxon>Chordata</taxon>
        <taxon>Craniata</taxon>
        <taxon>Vertebrata</taxon>
        <taxon>Euteleostomi</taxon>
        <taxon>Mammalia</taxon>
        <taxon>Eutheria</taxon>
        <taxon>Laurasiatheria</taxon>
        <taxon>Carnivora</taxon>
        <taxon>Caniformia</taxon>
        <taxon>Musteloidea</taxon>
        <taxon>Mustelidae</taxon>
        <taxon>Mustelinae</taxon>
        <taxon>Neogale</taxon>
    </lineage>
</organism>
<evidence type="ECO:0000259" key="3">
    <source>
        <dbReference type="Pfam" id="PF06021"/>
    </source>
</evidence>
<evidence type="ECO:0000313" key="5">
    <source>
        <dbReference type="Proteomes" id="UP000694425"/>
    </source>
</evidence>
<keyword evidence="1" id="KW-0012">Acyltransferase</keyword>
<evidence type="ECO:0000313" key="4">
    <source>
        <dbReference type="Ensembl" id="ENSNVIP00000023533.1"/>
    </source>
</evidence>
<dbReference type="InterPro" id="IPR010313">
    <property type="entry name" value="Glycine_N-acyltransferase"/>
</dbReference>
<dbReference type="AlphaFoldDB" id="A0A8C7EUA8"/>
<dbReference type="Pfam" id="PF06021">
    <property type="entry name" value="Gly_acyl_tr_N"/>
    <property type="match status" value="1"/>
</dbReference>
<dbReference type="EC" id="2.3.1.-" evidence="1"/>
<feature type="domain" description="Glycine N-acyltransferase N-terminal" evidence="3">
    <location>
        <begin position="8"/>
        <end position="151"/>
    </location>
</feature>
<reference evidence="4" key="2">
    <citation type="submission" date="2025-09" db="UniProtKB">
        <authorList>
            <consortium name="Ensembl"/>
        </authorList>
    </citation>
    <scope>IDENTIFICATION</scope>
</reference>